<dbReference type="PANTHER" id="PTHR10000:SF8">
    <property type="entry name" value="HAD SUPERFAMILY HYDROLASE-LIKE, TYPE 3"/>
    <property type="match status" value="1"/>
</dbReference>
<dbReference type="InterPro" id="IPR006379">
    <property type="entry name" value="HAD-SF_hydro_IIB"/>
</dbReference>
<dbReference type="Pfam" id="PF08282">
    <property type="entry name" value="Hydrolase_3"/>
    <property type="match status" value="1"/>
</dbReference>
<dbReference type="EMBL" id="GBEZ01010599">
    <property type="protein sequence ID" value="JAC75093.1"/>
    <property type="molecule type" value="Transcribed_RNA"/>
</dbReference>
<accession>A0A061RT18</accession>
<dbReference type="SFLD" id="SFLDG01140">
    <property type="entry name" value="C2.B:_Phosphomannomutase_and_P"/>
    <property type="match status" value="1"/>
</dbReference>
<dbReference type="GO" id="GO:0000287">
    <property type="term" value="F:magnesium ion binding"/>
    <property type="evidence" value="ECO:0007669"/>
    <property type="project" value="TreeGrafter"/>
</dbReference>
<gene>
    <name evidence="1" type="ORF">TSPGSL018_24080</name>
</gene>
<dbReference type="SFLD" id="SFLDS00003">
    <property type="entry name" value="Haloacid_Dehalogenase"/>
    <property type="match status" value="1"/>
</dbReference>
<dbReference type="Gene3D" id="3.40.50.1000">
    <property type="entry name" value="HAD superfamily/HAD-like"/>
    <property type="match status" value="1"/>
</dbReference>
<keyword evidence="1" id="KW-0378">Hydrolase</keyword>
<proteinExistence type="predicted"/>
<dbReference type="InterPro" id="IPR036412">
    <property type="entry name" value="HAD-like_sf"/>
</dbReference>
<dbReference type="PROSITE" id="PS01229">
    <property type="entry name" value="COF_2"/>
    <property type="match status" value="1"/>
</dbReference>
<dbReference type="GO" id="GO:0005829">
    <property type="term" value="C:cytosol"/>
    <property type="evidence" value="ECO:0007669"/>
    <property type="project" value="TreeGrafter"/>
</dbReference>
<dbReference type="PANTHER" id="PTHR10000">
    <property type="entry name" value="PHOSPHOSERINE PHOSPHATASE"/>
    <property type="match status" value="1"/>
</dbReference>
<dbReference type="SFLD" id="SFLDG01144">
    <property type="entry name" value="C2.B.4:_PGP_Like"/>
    <property type="match status" value="1"/>
</dbReference>
<dbReference type="InterPro" id="IPR000150">
    <property type="entry name" value="Cof"/>
</dbReference>
<dbReference type="InterPro" id="IPR023214">
    <property type="entry name" value="HAD_sf"/>
</dbReference>
<reference evidence="1" key="1">
    <citation type="submission" date="2014-05" db="EMBL/GenBank/DDBJ databases">
        <title>The transcriptome of the halophilic microalga Tetraselmis sp. GSL018 isolated from the Great Salt Lake, Utah.</title>
        <authorList>
            <person name="Jinkerson R.E."/>
            <person name="D'Adamo S."/>
            <person name="Posewitz M.C."/>
        </authorList>
    </citation>
    <scope>NUCLEOTIDE SEQUENCE</scope>
    <source>
        <strain evidence="1">GSL018</strain>
    </source>
</reference>
<dbReference type="AlphaFoldDB" id="A0A061RT18"/>
<dbReference type="CDD" id="cd07516">
    <property type="entry name" value="HAD_Pase"/>
    <property type="match status" value="1"/>
</dbReference>
<dbReference type="GO" id="GO:0016791">
    <property type="term" value="F:phosphatase activity"/>
    <property type="evidence" value="ECO:0007669"/>
    <property type="project" value="TreeGrafter"/>
</dbReference>
<dbReference type="NCBIfam" id="TIGR01484">
    <property type="entry name" value="HAD-SF-IIB"/>
    <property type="match status" value="1"/>
</dbReference>
<dbReference type="Gene3D" id="3.30.1240.10">
    <property type="match status" value="1"/>
</dbReference>
<organism evidence="1">
    <name type="scientific">Tetraselmis sp. GSL018</name>
    <dbReference type="NCBI Taxonomy" id="582737"/>
    <lineage>
        <taxon>Eukaryota</taxon>
        <taxon>Viridiplantae</taxon>
        <taxon>Chlorophyta</taxon>
        <taxon>core chlorophytes</taxon>
        <taxon>Chlorodendrophyceae</taxon>
        <taxon>Chlorodendrales</taxon>
        <taxon>Chlorodendraceae</taxon>
        <taxon>Tetraselmis</taxon>
    </lineage>
</organism>
<name>A0A061RT18_9CHLO</name>
<evidence type="ECO:0000313" key="1">
    <source>
        <dbReference type="EMBL" id="JAC75093.1"/>
    </source>
</evidence>
<sequence>MNCFSSIPASNSCATFIAPEKPPFQRLRSSHKSPGLTPRARTAVMQFASSKTNWIPKLIASDVDGTLLNSSQQLSPCVRDSIRKASEAGVPLVVATGKARGPWTEAVLPQLGEPTPGVYLQGCLIYDEQGKLLYSRDLEADICRDVVAFARREGLTLTAYCGERILCEEVNAQTDRLLFYKEPTPEGVGPLESILGEVPVQKMIFMAEQERIDEIRPLAEKLLAGRASLTTALTGMLEVLPLGASKGEGVRMLLERLQVDPEDVLGMGDGENDIEMLKLVGLGVAMGNGKQIVKEVADAVAPSNDDDGVAWAIEQYVLEPLERLSVPS</sequence>
<protein>
    <submittedName>
        <fullName evidence="1">Haloacid dehalogenase-like hydrolase</fullName>
    </submittedName>
</protein>
<dbReference type="PROSITE" id="PS01228">
    <property type="entry name" value="COF_1"/>
    <property type="match status" value="1"/>
</dbReference>
<dbReference type="SUPFAM" id="SSF56784">
    <property type="entry name" value="HAD-like"/>
    <property type="match status" value="1"/>
</dbReference>
<dbReference type="NCBIfam" id="TIGR00099">
    <property type="entry name" value="Cof-subfamily"/>
    <property type="match status" value="1"/>
</dbReference>